<proteinExistence type="predicted"/>
<feature type="region of interest" description="Disordered" evidence="1">
    <location>
        <begin position="1"/>
        <end position="23"/>
    </location>
</feature>
<reference evidence="2 3" key="1">
    <citation type="journal article" date="2020" name="ISME J.">
        <title>Uncovering the hidden diversity of litter-decomposition mechanisms in mushroom-forming fungi.</title>
        <authorList>
            <person name="Floudas D."/>
            <person name="Bentzer J."/>
            <person name="Ahren D."/>
            <person name="Johansson T."/>
            <person name="Persson P."/>
            <person name="Tunlid A."/>
        </authorList>
    </citation>
    <scope>NUCLEOTIDE SEQUENCE [LARGE SCALE GENOMIC DNA]</scope>
    <source>
        <strain evidence="2 3">CBS 291.85</strain>
    </source>
</reference>
<feature type="compositionally biased region" description="Low complexity" evidence="1">
    <location>
        <begin position="1"/>
        <end position="17"/>
    </location>
</feature>
<dbReference type="AlphaFoldDB" id="A0A8H5GL44"/>
<dbReference type="Proteomes" id="UP000559256">
    <property type="component" value="Unassembled WGS sequence"/>
</dbReference>
<feature type="compositionally biased region" description="Low complexity" evidence="1">
    <location>
        <begin position="102"/>
        <end position="111"/>
    </location>
</feature>
<name>A0A8H5GL44_9AGAR</name>
<dbReference type="OrthoDB" id="544277at2759"/>
<sequence length="344" mass="37344">MASSSQLSQPPGPSESSKPAAKLNRTNKFTIREIIEDELEKVSWIASKAFLDDRVGNFIWGFEKSPTTRSTPDGMKVYSFYAFVIKSCFYLGRVVVATVPSSSLPSSSSSPMAKRSTTPPPGSGSRASEEDGEKEEIIAAVACWLPPGKRINIWNLPMMIKCGVLKVSRRTGVGEFNVSERIVLQFMDQVDKTHKGAFRDRAKKSSASLDTGVGGSNTASTGSKASTSVKPVKSNDAWYLLMVMTVKEFEGQGCLSLLMREGYANAAKIAGSGGSVPPFILESSSSRSRDRYMHLGYEIEDQPPTIAGVGKVDSDGLRASKEARRNGKAPGVEYWCMVNWNPKV</sequence>
<dbReference type="SUPFAM" id="SSF55729">
    <property type="entry name" value="Acyl-CoA N-acyltransferases (Nat)"/>
    <property type="match status" value="1"/>
</dbReference>
<feature type="region of interest" description="Disordered" evidence="1">
    <location>
        <begin position="102"/>
        <end position="132"/>
    </location>
</feature>
<accession>A0A8H5GL44</accession>
<organism evidence="2 3">
    <name type="scientific">Tetrapyrgos nigripes</name>
    <dbReference type="NCBI Taxonomy" id="182062"/>
    <lineage>
        <taxon>Eukaryota</taxon>
        <taxon>Fungi</taxon>
        <taxon>Dikarya</taxon>
        <taxon>Basidiomycota</taxon>
        <taxon>Agaricomycotina</taxon>
        <taxon>Agaricomycetes</taxon>
        <taxon>Agaricomycetidae</taxon>
        <taxon>Agaricales</taxon>
        <taxon>Marasmiineae</taxon>
        <taxon>Marasmiaceae</taxon>
        <taxon>Tetrapyrgos</taxon>
    </lineage>
</organism>
<evidence type="ECO:0000313" key="2">
    <source>
        <dbReference type="EMBL" id="KAF5366730.1"/>
    </source>
</evidence>
<evidence type="ECO:0000256" key="1">
    <source>
        <dbReference type="SAM" id="MobiDB-lite"/>
    </source>
</evidence>
<dbReference type="InterPro" id="IPR016181">
    <property type="entry name" value="Acyl_CoA_acyltransferase"/>
</dbReference>
<gene>
    <name evidence="2" type="ORF">D9758_006436</name>
</gene>
<keyword evidence="3" id="KW-1185">Reference proteome</keyword>
<dbReference type="EMBL" id="JAACJM010000021">
    <property type="protein sequence ID" value="KAF5366730.1"/>
    <property type="molecule type" value="Genomic_DNA"/>
</dbReference>
<evidence type="ECO:0000313" key="3">
    <source>
        <dbReference type="Proteomes" id="UP000559256"/>
    </source>
</evidence>
<feature type="compositionally biased region" description="Polar residues" evidence="1">
    <location>
        <begin position="216"/>
        <end position="227"/>
    </location>
</feature>
<protein>
    <submittedName>
        <fullName evidence="2">Uncharacterized protein</fullName>
    </submittedName>
</protein>
<feature type="region of interest" description="Disordered" evidence="1">
    <location>
        <begin position="197"/>
        <end position="227"/>
    </location>
</feature>
<dbReference type="Gene3D" id="3.40.630.30">
    <property type="match status" value="1"/>
</dbReference>
<comment type="caution">
    <text evidence="2">The sequence shown here is derived from an EMBL/GenBank/DDBJ whole genome shotgun (WGS) entry which is preliminary data.</text>
</comment>